<dbReference type="AlphaFoldDB" id="A0A0B1P997"/>
<accession>A0A0B1P997</accession>
<dbReference type="OMA" id="MYVEPSG"/>
<feature type="chain" id="PRO_5002080549" description="Secreted protein" evidence="1">
    <location>
        <begin position="18"/>
        <end position="245"/>
    </location>
</feature>
<evidence type="ECO:0000256" key="1">
    <source>
        <dbReference type="SAM" id="SignalP"/>
    </source>
</evidence>
<keyword evidence="1" id="KW-0732">Signal</keyword>
<name>A0A0B1P997_UNCNE</name>
<dbReference type="EMBL" id="JNVN01001364">
    <property type="protein sequence ID" value="KHJ33546.1"/>
    <property type="molecule type" value="Genomic_DNA"/>
</dbReference>
<dbReference type="Proteomes" id="UP000030854">
    <property type="component" value="Unassembled WGS sequence"/>
</dbReference>
<evidence type="ECO:0000313" key="2">
    <source>
        <dbReference type="EMBL" id="KHJ33546.1"/>
    </source>
</evidence>
<protein>
    <recommendedName>
        <fullName evidence="4">Secreted protein</fullName>
    </recommendedName>
</protein>
<reference evidence="2 3" key="1">
    <citation type="journal article" date="2014" name="BMC Genomics">
        <title>Adaptive genomic structural variation in the grape powdery mildew pathogen, Erysiphe necator.</title>
        <authorList>
            <person name="Jones L."/>
            <person name="Riaz S."/>
            <person name="Morales-Cruz A."/>
            <person name="Amrine K.C."/>
            <person name="McGuire B."/>
            <person name="Gubler W.D."/>
            <person name="Walker M.A."/>
            <person name="Cantu D."/>
        </authorList>
    </citation>
    <scope>NUCLEOTIDE SEQUENCE [LARGE SCALE GENOMIC DNA]</scope>
    <source>
        <strain evidence="3">c</strain>
    </source>
</reference>
<evidence type="ECO:0008006" key="4">
    <source>
        <dbReference type="Google" id="ProtNLM"/>
    </source>
</evidence>
<evidence type="ECO:0000313" key="3">
    <source>
        <dbReference type="Proteomes" id="UP000030854"/>
    </source>
</evidence>
<feature type="signal peptide" evidence="1">
    <location>
        <begin position="1"/>
        <end position="17"/>
    </location>
</feature>
<gene>
    <name evidence="2" type="ORF">EV44_g0606</name>
</gene>
<dbReference type="HOGENOM" id="CLU_078556_0_1_1"/>
<comment type="caution">
    <text evidence="2">The sequence shown here is derived from an EMBL/GenBank/DDBJ whole genome shotgun (WGS) entry which is preliminary data.</text>
</comment>
<proteinExistence type="predicted"/>
<keyword evidence="3" id="KW-1185">Reference proteome</keyword>
<organism evidence="2 3">
    <name type="scientific">Uncinula necator</name>
    <name type="common">Grape powdery mildew</name>
    <dbReference type="NCBI Taxonomy" id="52586"/>
    <lineage>
        <taxon>Eukaryota</taxon>
        <taxon>Fungi</taxon>
        <taxon>Dikarya</taxon>
        <taxon>Ascomycota</taxon>
        <taxon>Pezizomycotina</taxon>
        <taxon>Leotiomycetes</taxon>
        <taxon>Erysiphales</taxon>
        <taxon>Erysiphaceae</taxon>
        <taxon>Erysiphe</taxon>
    </lineage>
</organism>
<dbReference type="InterPro" id="IPR052820">
    <property type="entry name" value="PhiA_domain"/>
</dbReference>
<dbReference type="STRING" id="52586.A0A0B1P997"/>
<dbReference type="PANTHER" id="PTHR42047">
    <property type="entry name" value="PROTEIN, PUTATIVE (AFU_ORTHOLOGUE AFUA_6G03560)-RELATED"/>
    <property type="match status" value="1"/>
</dbReference>
<dbReference type="PANTHER" id="PTHR42047:SF1">
    <property type="entry name" value="PROTEIN, PUTATIVE (AFU_ORTHOLOGUE AFUA_6G03560)-RELATED"/>
    <property type="match status" value="1"/>
</dbReference>
<sequence>MKYIFLLTASLATLVNSAPVDDKATLGDGSVDYGSYGAYGAYGSYGQYDASVGTESQSMAASDAPADAPVAVQNAAPNHFVAVTTRSGDANVHLQPISANGQRFFIGKDTATYCPLSDCSSYVNFTVFLARPYDANSGLGLYTNVAGGQAAFVTKEGELGYTQAHSGSSPSGSLNNPFQYTPGTDPDTTGTLSFNSKGFVACPVADQADVYQIYAVGAPNFSKPDCIGVGITTSTYTGSPAYQYN</sequence>